<evidence type="ECO:0000313" key="11">
    <source>
        <dbReference type="EMBL" id="CAI2371816.1"/>
    </source>
</evidence>
<dbReference type="PANTHER" id="PTHR11685">
    <property type="entry name" value="RBR FAMILY RING FINGER AND IBR DOMAIN-CONTAINING"/>
    <property type="match status" value="1"/>
</dbReference>
<feature type="transmembrane region" description="Helical" evidence="9">
    <location>
        <begin position="249"/>
        <end position="270"/>
    </location>
</feature>
<keyword evidence="9" id="KW-0812">Transmembrane</keyword>
<dbReference type="GO" id="GO:0016567">
    <property type="term" value="P:protein ubiquitination"/>
    <property type="evidence" value="ECO:0007669"/>
    <property type="project" value="InterPro"/>
</dbReference>
<dbReference type="EMBL" id="CAMPGE010013073">
    <property type="protein sequence ID" value="CAI2371816.1"/>
    <property type="molecule type" value="Genomic_DNA"/>
</dbReference>
<dbReference type="Gene3D" id="3.30.40.10">
    <property type="entry name" value="Zinc/RING finger domain, C3HC4 (zinc finger)"/>
    <property type="match status" value="1"/>
</dbReference>
<gene>
    <name evidence="11" type="ORF">ECRASSUSDP1_LOCUS13141</name>
</gene>
<evidence type="ECO:0000256" key="9">
    <source>
        <dbReference type="SAM" id="Phobius"/>
    </source>
</evidence>
<evidence type="ECO:0000256" key="4">
    <source>
        <dbReference type="ARBA" id="ARBA00022723"/>
    </source>
</evidence>
<organism evidence="11 12">
    <name type="scientific">Euplotes crassus</name>
    <dbReference type="NCBI Taxonomy" id="5936"/>
    <lineage>
        <taxon>Eukaryota</taxon>
        <taxon>Sar</taxon>
        <taxon>Alveolata</taxon>
        <taxon>Ciliophora</taxon>
        <taxon>Intramacronucleata</taxon>
        <taxon>Spirotrichea</taxon>
        <taxon>Hypotrichia</taxon>
        <taxon>Euplotida</taxon>
        <taxon>Euplotidae</taxon>
        <taxon>Moneuplotes</taxon>
    </lineage>
</organism>
<dbReference type="InterPro" id="IPR002867">
    <property type="entry name" value="IBR_dom"/>
</dbReference>
<evidence type="ECO:0000256" key="8">
    <source>
        <dbReference type="ARBA" id="ARBA00022833"/>
    </source>
</evidence>
<protein>
    <recommendedName>
        <fullName evidence="2">RBR-type E3 ubiquitin transferase</fullName>
        <ecNumber evidence="2">2.3.2.31</ecNumber>
    </recommendedName>
</protein>
<sequence length="371" mass="42594">MSKTCIICYTNIATKPICCSKPFCSQCLTNWAHTRIVYDRIKREINIKCPYYDCDKNLAPIDLIHALGVNEFEKINNLYTELYISSTTDVRRCPNQNCKYAGFVSFQQCEEPLECENCSLTWHEYEHLSSLQKLSRSLKDFISLNSDSFSYINEVLTGSPCPTCGMVIWKEGGCNHMACQKCNHEFCWQCHGDYSGYNHTSTTYCSLRKLITLTLTLPFLLILCANLGMKIPGLGWLIHFILEKILIFLIPHLLSTLNLVKFFMLASLIHCASEYSNFWRKILQLLKVPLFVIVMISPLQCENYQNSQECDVAKTLCWQFWVWFTAIWILGSALSENLNQIYSLESEDELFLADLNPLDFPAGLGGKCDLK</sequence>
<keyword evidence="9" id="KW-0472">Membrane</keyword>
<comment type="catalytic activity">
    <reaction evidence="1">
        <text>[E2 ubiquitin-conjugating enzyme]-S-ubiquitinyl-L-cysteine + [acceptor protein]-L-lysine = [E2 ubiquitin-conjugating enzyme]-L-cysteine + [acceptor protein]-N(6)-ubiquitinyl-L-lysine.</text>
        <dbReference type="EC" id="2.3.2.31"/>
    </reaction>
</comment>
<reference evidence="11" key="1">
    <citation type="submission" date="2023-07" db="EMBL/GenBank/DDBJ databases">
        <authorList>
            <consortium name="AG Swart"/>
            <person name="Singh M."/>
            <person name="Singh A."/>
            <person name="Seah K."/>
            <person name="Emmerich C."/>
        </authorList>
    </citation>
    <scope>NUCLEOTIDE SEQUENCE</scope>
    <source>
        <strain evidence="11">DP1</strain>
    </source>
</reference>
<dbReference type="EC" id="2.3.2.31" evidence="2"/>
<keyword evidence="8" id="KW-0862">Zinc</keyword>
<accession>A0AAD1XGV3</accession>
<proteinExistence type="predicted"/>
<dbReference type="InterPro" id="IPR031127">
    <property type="entry name" value="E3_UB_ligase_RBR"/>
</dbReference>
<keyword evidence="6" id="KW-0863">Zinc-finger</keyword>
<evidence type="ECO:0000256" key="2">
    <source>
        <dbReference type="ARBA" id="ARBA00012251"/>
    </source>
</evidence>
<keyword evidence="4" id="KW-0479">Metal-binding</keyword>
<evidence type="ECO:0000313" key="12">
    <source>
        <dbReference type="Proteomes" id="UP001295684"/>
    </source>
</evidence>
<dbReference type="SUPFAM" id="SSF57850">
    <property type="entry name" value="RING/U-box"/>
    <property type="match status" value="2"/>
</dbReference>
<evidence type="ECO:0000259" key="10">
    <source>
        <dbReference type="PROSITE" id="PS51873"/>
    </source>
</evidence>
<name>A0AAD1XGV3_EUPCR</name>
<dbReference type="InterPro" id="IPR013083">
    <property type="entry name" value="Znf_RING/FYVE/PHD"/>
</dbReference>
<dbReference type="Proteomes" id="UP001295684">
    <property type="component" value="Unassembled WGS sequence"/>
</dbReference>
<keyword evidence="3" id="KW-0808">Transferase</keyword>
<feature type="transmembrane region" description="Helical" evidence="9">
    <location>
        <begin position="320"/>
        <end position="338"/>
    </location>
</feature>
<evidence type="ECO:0000256" key="3">
    <source>
        <dbReference type="ARBA" id="ARBA00022679"/>
    </source>
</evidence>
<feature type="transmembrane region" description="Helical" evidence="9">
    <location>
        <begin position="210"/>
        <end position="229"/>
    </location>
</feature>
<evidence type="ECO:0000256" key="1">
    <source>
        <dbReference type="ARBA" id="ARBA00001798"/>
    </source>
</evidence>
<dbReference type="GO" id="GO:0061630">
    <property type="term" value="F:ubiquitin protein ligase activity"/>
    <property type="evidence" value="ECO:0007669"/>
    <property type="project" value="UniProtKB-EC"/>
</dbReference>
<evidence type="ECO:0000256" key="6">
    <source>
        <dbReference type="ARBA" id="ARBA00022771"/>
    </source>
</evidence>
<dbReference type="GO" id="GO:0008270">
    <property type="term" value="F:zinc ion binding"/>
    <property type="evidence" value="ECO:0007669"/>
    <property type="project" value="UniProtKB-KW"/>
</dbReference>
<comment type="caution">
    <text evidence="11">The sequence shown here is derived from an EMBL/GenBank/DDBJ whole genome shotgun (WGS) entry which is preliminary data.</text>
</comment>
<feature type="domain" description="RING-type" evidence="10">
    <location>
        <begin position="1"/>
        <end position="210"/>
    </location>
</feature>
<feature type="transmembrane region" description="Helical" evidence="9">
    <location>
        <begin position="282"/>
        <end position="300"/>
    </location>
</feature>
<dbReference type="PROSITE" id="PS51873">
    <property type="entry name" value="TRIAD"/>
    <property type="match status" value="1"/>
</dbReference>
<keyword evidence="9" id="KW-1133">Transmembrane helix</keyword>
<dbReference type="AlphaFoldDB" id="A0AAD1XGV3"/>
<dbReference type="InterPro" id="IPR044066">
    <property type="entry name" value="TRIAD_supradom"/>
</dbReference>
<keyword evidence="5" id="KW-0677">Repeat</keyword>
<keyword evidence="12" id="KW-1185">Reference proteome</keyword>
<keyword evidence="7" id="KW-0833">Ubl conjugation pathway</keyword>
<dbReference type="Gene3D" id="1.20.120.1750">
    <property type="match status" value="1"/>
</dbReference>
<dbReference type="Pfam" id="PF22191">
    <property type="entry name" value="IBR_1"/>
    <property type="match status" value="1"/>
</dbReference>
<evidence type="ECO:0000256" key="7">
    <source>
        <dbReference type="ARBA" id="ARBA00022786"/>
    </source>
</evidence>
<evidence type="ECO:0000256" key="5">
    <source>
        <dbReference type="ARBA" id="ARBA00022737"/>
    </source>
</evidence>
<dbReference type="SMART" id="SM00647">
    <property type="entry name" value="IBR"/>
    <property type="match status" value="1"/>
</dbReference>